<dbReference type="Gene3D" id="3.40.710.10">
    <property type="entry name" value="DD-peptidase/beta-lactamase superfamily"/>
    <property type="match status" value="1"/>
</dbReference>
<dbReference type="InterPro" id="IPR050789">
    <property type="entry name" value="Diverse_Enzym_Activities"/>
</dbReference>
<sequence>MTQHADSGPAAGTSYDGIWRVPDAQVASGRIPGYVGAVRARGRVEVRAGGTMAVGPQSAPMDEHTLFRIASVTKPMGGALALGLVQEGLLALDDPIARWLPEAANPRVLVAPDAPLHRTTDAERPITVRHLLTMTSGWGLVFEETPLQAAMLERGVYPGPLPPPMTGDEFVARVADLPLAFQPGEGWLYDTGTDLLGVLLARAAGKPLSDLLAERITGPLGMTSTSFWTPEVHRLATAYLPGADGLEVFDPPSGAFASPPGFEKLSGGLLSTASDVLRFYCAMADGGAPVLSRASVALMTSDALTGVQRSQALRVLGPGVSWGMATSLDIEAVEPWMAPGRWGWDGGTGTTARVDPSRDTVGVLLTQRLMTGPLDGFDDFWAAVAAV</sequence>
<dbReference type="EMBL" id="JBHUCO010000014">
    <property type="protein sequence ID" value="MFD1518667.1"/>
    <property type="molecule type" value="Genomic_DNA"/>
</dbReference>
<dbReference type="Proteomes" id="UP001597114">
    <property type="component" value="Unassembled WGS sequence"/>
</dbReference>
<evidence type="ECO:0000259" key="1">
    <source>
        <dbReference type="Pfam" id="PF00144"/>
    </source>
</evidence>
<gene>
    <name evidence="2" type="ORF">ACFSJD_14295</name>
</gene>
<dbReference type="PANTHER" id="PTHR43283:SF3">
    <property type="entry name" value="BETA-LACTAMASE FAMILY PROTEIN (AFU_ORTHOLOGUE AFUA_5G07500)"/>
    <property type="match status" value="1"/>
</dbReference>
<proteinExistence type="predicted"/>
<dbReference type="InterPro" id="IPR001466">
    <property type="entry name" value="Beta-lactam-related"/>
</dbReference>
<dbReference type="PANTHER" id="PTHR43283">
    <property type="entry name" value="BETA-LACTAMASE-RELATED"/>
    <property type="match status" value="1"/>
</dbReference>
<dbReference type="RefSeq" id="WP_344726403.1">
    <property type="nucleotide sequence ID" value="NZ_BAAAUS010000037.1"/>
</dbReference>
<feature type="domain" description="Beta-lactamase-related" evidence="1">
    <location>
        <begin position="24"/>
        <end position="381"/>
    </location>
</feature>
<dbReference type="SUPFAM" id="SSF56601">
    <property type="entry name" value="beta-lactamase/transpeptidase-like"/>
    <property type="match status" value="1"/>
</dbReference>
<dbReference type="InterPro" id="IPR012338">
    <property type="entry name" value="Beta-lactam/transpept-like"/>
</dbReference>
<keyword evidence="2" id="KW-0378">Hydrolase</keyword>
<dbReference type="EC" id="3.-.-.-" evidence="2"/>
<dbReference type="Pfam" id="PF00144">
    <property type="entry name" value="Beta-lactamase"/>
    <property type="match status" value="1"/>
</dbReference>
<dbReference type="GO" id="GO:0016787">
    <property type="term" value="F:hydrolase activity"/>
    <property type="evidence" value="ECO:0007669"/>
    <property type="project" value="UniProtKB-KW"/>
</dbReference>
<accession>A0ABW4EUE9</accession>
<evidence type="ECO:0000313" key="2">
    <source>
        <dbReference type="EMBL" id="MFD1518667.1"/>
    </source>
</evidence>
<keyword evidence="3" id="KW-1185">Reference proteome</keyword>
<organism evidence="2 3">
    <name type="scientific">Pseudonocardia yunnanensis</name>
    <dbReference type="NCBI Taxonomy" id="58107"/>
    <lineage>
        <taxon>Bacteria</taxon>
        <taxon>Bacillati</taxon>
        <taxon>Actinomycetota</taxon>
        <taxon>Actinomycetes</taxon>
        <taxon>Pseudonocardiales</taxon>
        <taxon>Pseudonocardiaceae</taxon>
        <taxon>Pseudonocardia</taxon>
    </lineage>
</organism>
<protein>
    <submittedName>
        <fullName evidence="2">Serine hydrolase domain-containing protein</fullName>
        <ecNumber evidence="2">3.-.-.-</ecNumber>
    </submittedName>
</protein>
<reference evidence="3" key="1">
    <citation type="journal article" date="2019" name="Int. J. Syst. Evol. Microbiol.">
        <title>The Global Catalogue of Microorganisms (GCM) 10K type strain sequencing project: providing services to taxonomists for standard genome sequencing and annotation.</title>
        <authorList>
            <consortium name="The Broad Institute Genomics Platform"/>
            <consortium name="The Broad Institute Genome Sequencing Center for Infectious Disease"/>
            <person name="Wu L."/>
            <person name="Ma J."/>
        </authorList>
    </citation>
    <scope>NUCLEOTIDE SEQUENCE [LARGE SCALE GENOMIC DNA]</scope>
    <source>
        <strain evidence="3">CCM 7043</strain>
    </source>
</reference>
<comment type="caution">
    <text evidence="2">The sequence shown here is derived from an EMBL/GenBank/DDBJ whole genome shotgun (WGS) entry which is preliminary data.</text>
</comment>
<evidence type="ECO:0000313" key="3">
    <source>
        <dbReference type="Proteomes" id="UP001597114"/>
    </source>
</evidence>
<name>A0ABW4EUE9_9PSEU</name>